<protein>
    <submittedName>
        <fullName evidence="2">Uncharacterized protein</fullName>
    </submittedName>
</protein>
<dbReference type="Proteomes" id="UP000887229">
    <property type="component" value="Unassembled WGS sequence"/>
</dbReference>
<name>A0A9P7ZV21_9HYPO</name>
<dbReference type="AlphaFoldDB" id="A0A9P7ZV21"/>
<accession>A0A9P7ZV21</accession>
<keyword evidence="1" id="KW-1133">Transmembrane helix</keyword>
<keyword evidence="1" id="KW-0812">Transmembrane</keyword>
<dbReference type="RefSeq" id="XP_046122154.1">
    <property type="nucleotide sequence ID" value="XM_046262838.1"/>
</dbReference>
<sequence length="161" mass="16661">MEPFNGVLLPVCSHPSKPLSGLGVPLGVELALSTRPCLVPVRGVMFANPSTGPSCVLRPDGRGEVAVWGCCEYGYCAPTLEEGFGVVVATFGVTTGRLAARAAVALSCGCRGLLSDMARDSLVVLVVIVVAVLAVLLLLLLLVLGVVKDGAFWLLSRVRSA</sequence>
<organism evidence="2 3">
    <name type="scientific">Emericellopsis atlantica</name>
    <dbReference type="NCBI Taxonomy" id="2614577"/>
    <lineage>
        <taxon>Eukaryota</taxon>
        <taxon>Fungi</taxon>
        <taxon>Dikarya</taxon>
        <taxon>Ascomycota</taxon>
        <taxon>Pezizomycotina</taxon>
        <taxon>Sordariomycetes</taxon>
        <taxon>Hypocreomycetidae</taxon>
        <taxon>Hypocreales</taxon>
        <taxon>Bionectriaceae</taxon>
        <taxon>Emericellopsis</taxon>
    </lineage>
</organism>
<proteinExistence type="predicted"/>
<keyword evidence="1" id="KW-0472">Membrane</keyword>
<gene>
    <name evidence="2" type="ORF">F5Z01DRAFT_645439</name>
</gene>
<keyword evidence="3" id="KW-1185">Reference proteome</keyword>
<evidence type="ECO:0000256" key="1">
    <source>
        <dbReference type="SAM" id="Phobius"/>
    </source>
</evidence>
<dbReference type="EMBL" id="MU251244">
    <property type="protein sequence ID" value="KAG9258230.1"/>
    <property type="molecule type" value="Genomic_DNA"/>
</dbReference>
<evidence type="ECO:0000313" key="3">
    <source>
        <dbReference type="Proteomes" id="UP000887229"/>
    </source>
</evidence>
<evidence type="ECO:0000313" key="2">
    <source>
        <dbReference type="EMBL" id="KAG9258230.1"/>
    </source>
</evidence>
<dbReference type="GeneID" id="70293741"/>
<comment type="caution">
    <text evidence="2">The sequence shown here is derived from an EMBL/GenBank/DDBJ whole genome shotgun (WGS) entry which is preliminary data.</text>
</comment>
<reference evidence="2" key="1">
    <citation type="journal article" date="2021" name="IMA Fungus">
        <title>Genomic characterization of three marine fungi, including Emericellopsis atlantica sp. nov. with signatures of a generalist lifestyle and marine biomass degradation.</title>
        <authorList>
            <person name="Hagestad O.C."/>
            <person name="Hou L."/>
            <person name="Andersen J.H."/>
            <person name="Hansen E.H."/>
            <person name="Altermark B."/>
            <person name="Li C."/>
            <person name="Kuhnert E."/>
            <person name="Cox R.J."/>
            <person name="Crous P.W."/>
            <person name="Spatafora J.W."/>
            <person name="Lail K."/>
            <person name="Amirebrahimi M."/>
            <person name="Lipzen A."/>
            <person name="Pangilinan J."/>
            <person name="Andreopoulos W."/>
            <person name="Hayes R.D."/>
            <person name="Ng V."/>
            <person name="Grigoriev I.V."/>
            <person name="Jackson S.A."/>
            <person name="Sutton T.D.S."/>
            <person name="Dobson A.D.W."/>
            <person name="Rama T."/>
        </authorList>
    </citation>
    <scope>NUCLEOTIDE SEQUENCE</scope>
    <source>
        <strain evidence="2">TS7</strain>
    </source>
</reference>
<feature type="transmembrane region" description="Helical" evidence="1">
    <location>
        <begin position="122"/>
        <end position="147"/>
    </location>
</feature>